<dbReference type="GO" id="GO:0003690">
    <property type="term" value="F:double-stranded DNA binding"/>
    <property type="evidence" value="ECO:0007669"/>
    <property type="project" value="TreeGrafter"/>
</dbReference>
<organism evidence="2 3">
    <name type="scientific">Piromyces finnis</name>
    <dbReference type="NCBI Taxonomy" id="1754191"/>
    <lineage>
        <taxon>Eukaryota</taxon>
        <taxon>Fungi</taxon>
        <taxon>Fungi incertae sedis</taxon>
        <taxon>Chytridiomycota</taxon>
        <taxon>Chytridiomycota incertae sedis</taxon>
        <taxon>Neocallimastigomycetes</taxon>
        <taxon>Neocallimastigales</taxon>
        <taxon>Neocallimastigaceae</taxon>
        <taxon>Piromyces</taxon>
    </lineage>
</organism>
<feature type="region of interest" description="Disordered" evidence="1">
    <location>
        <begin position="675"/>
        <end position="800"/>
    </location>
</feature>
<dbReference type="Proteomes" id="UP000193719">
    <property type="component" value="Unassembled WGS sequence"/>
</dbReference>
<accession>A0A1Y1V126</accession>
<dbReference type="InterPro" id="IPR052003">
    <property type="entry name" value="HR_DNA-Binding_Protein"/>
</dbReference>
<dbReference type="EMBL" id="MCFH01000043">
    <property type="protein sequence ID" value="ORX44863.1"/>
    <property type="molecule type" value="Genomic_DNA"/>
</dbReference>
<feature type="region of interest" description="Disordered" evidence="1">
    <location>
        <begin position="147"/>
        <end position="340"/>
    </location>
</feature>
<feature type="compositionally biased region" description="Basic and acidic residues" evidence="1">
    <location>
        <begin position="232"/>
        <end position="246"/>
    </location>
</feature>
<reference evidence="2 3" key="1">
    <citation type="submission" date="2016-08" db="EMBL/GenBank/DDBJ databases">
        <title>Genomes of anaerobic fungi encode conserved fungal cellulosomes for biomass hydrolysis.</title>
        <authorList>
            <consortium name="DOE Joint Genome Institute"/>
            <person name="Haitjema C.H."/>
            <person name="Gilmore S.P."/>
            <person name="Henske J.K."/>
            <person name="Solomon K.V."/>
            <person name="De Groot R."/>
            <person name="Kuo A."/>
            <person name="Mondo S.J."/>
            <person name="Salamov A.A."/>
            <person name="Labutti K."/>
            <person name="Zhao Z."/>
            <person name="Chiniquy J."/>
            <person name="Barry K."/>
            <person name="Brewer H.M."/>
            <person name="Purvine S.O."/>
            <person name="Wright A.T."/>
            <person name="Boxma B."/>
            <person name="Van Alen T."/>
            <person name="Hackstein J.H."/>
            <person name="Baker S.E."/>
            <person name="Grigoriev I.V."/>
            <person name="O'Malley M.A."/>
        </authorList>
    </citation>
    <scope>NUCLEOTIDE SEQUENCE [LARGE SCALE GENOMIC DNA]</scope>
    <source>
        <strain evidence="3">finn</strain>
    </source>
</reference>
<feature type="compositionally biased region" description="Basic and acidic residues" evidence="1">
    <location>
        <begin position="681"/>
        <end position="710"/>
    </location>
</feature>
<dbReference type="GO" id="GO:0000724">
    <property type="term" value="P:double-strand break repair via homologous recombination"/>
    <property type="evidence" value="ECO:0007669"/>
    <property type="project" value="TreeGrafter"/>
</dbReference>
<feature type="compositionally biased region" description="Low complexity" evidence="1">
    <location>
        <begin position="750"/>
        <end position="761"/>
    </location>
</feature>
<feature type="compositionally biased region" description="Basic residues" evidence="1">
    <location>
        <begin position="308"/>
        <end position="326"/>
    </location>
</feature>
<feature type="compositionally biased region" description="Basic residues" evidence="1">
    <location>
        <begin position="187"/>
        <end position="199"/>
    </location>
</feature>
<evidence type="ECO:0000256" key="1">
    <source>
        <dbReference type="SAM" id="MobiDB-lite"/>
    </source>
</evidence>
<feature type="compositionally biased region" description="Basic and acidic residues" evidence="1">
    <location>
        <begin position="327"/>
        <end position="340"/>
    </location>
</feature>
<evidence type="ECO:0000313" key="3">
    <source>
        <dbReference type="Proteomes" id="UP000193719"/>
    </source>
</evidence>
<dbReference type="PANTHER" id="PTHR15361:SF5">
    <property type="entry name" value="C3H1-TYPE DOMAIN-CONTAINING PROTEIN"/>
    <property type="match status" value="1"/>
</dbReference>
<feature type="compositionally biased region" description="Acidic residues" evidence="1">
    <location>
        <begin position="209"/>
        <end position="231"/>
    </location>
</feature>
<dbReference type="GO" id="GO:0036297">
    <property type="term" value="P:interstrand cross-link repair"/>
    <property type="evidence" value="ECO:0007669"/>
    <property type="project" value="TreeGrafter"/>
</dbReference>
<proteinExistence type="predicted"/>
<reference evidence="2 3" key="2">
    <citation type="submission" date="2016-08" db="EMBL/GenBank/DDBJ databases">
        <title>Pervasive Adenine N6-methylation of Active Genes in Fungi.</title>
        <authorList>
            <consortium name="DOE Joint Genome Institute"/>
            <person name="Mondo S.J."/>
            <person name="Dannebaum R.O."/>
            <person name="Kuo R.C."/>
            <person name="Labutti K."/>
            <person name="Haridas S."/>
            <person name="Kuo A."/>
            <person name="Salamov A."/>
            <person name="Ahrendt S.R."/>
            <person name="Lipzen A."/>
            <person name="Sullivan W."/>
            <person name="Andreopoulos W.B."/>
            <person name="Clum A."/>
            <person name="Lindquist E."/>
            <person name="Daum C."/>
            <person name="Ramamoorthy G.K."/>
            <person name="Gryganskyi A."/>
            <person name="Culley D."/>
            <person name="Magnuson J.K."/>
            <person name="James T.Y."/>
            <person name="O'Malley M.A."/>
            <person name="Stajich J.E."/>
            <person name="Spatafora J.W."/>
            <person name="Visel A."/>
            <person name="Grigoriev I.V."/>
        </authorList>
    </citation>
    <scope>NUCLEOTIDE SEQUENCE [LARGE SCALE GENOMIC DNA]</scope>
    <source>
        <strain evidence="3">finn</strain>
    </source>
</reference>
<feature type="compositionally biased region" description="Polar residues" evidence="1">
    <location>
        <begin position="168"/>
        <end position="185"/>
    </location>
</feature>
<feature type="region of interest" description="Disordered" evidence="1">
    <location>
        <begin position="538"/>
        <end position="562"/>
    </location>
</feature>
<comment type="caution">
    <text evidence="2">The sequence shown here is derived from an EMBL/GenBank/DDBJ whole genome shotgun (WGS) entry which is preliminary data.</text>
</comment>
<feature type="compositionally biased region" description="Basic and acidic residues" evidence="1">
    <location>
        <begin position="283"/>
        <end position="293"/>
    </location>
</feature>
<dbReference type="PANTHER" id="PTHR15361">
    <property type="entry name" value="RAD51/NUKS-INTERACTING PROTEIN"/>
    <property type="match status" value="1"/>
</dbReference>
<dbReference type="STRING" id="1754191.A0A1Y1V126"/>
<dbReference type="OrthoDB" id="10533466at2759"/>
<sequence>METLAFNNEIGLPEKSIDLSNDTNSDNTITNSVHSNQATPIQSQGIIYQQSIASAMSCEELKKLQRVNSNEKIHSPTSFQLTHNKNMNQGVMESPASVSTISSYTVSKSSENSRNSRGSIASNFSGVAILGQPIILTPENKKLLKKLKKGQAKNTPKLAILSNPALPTPQSSKKNSQEELNLENQKMQRHAMKEKKKIKKWEENTSSESETEDSEDLTTSDSDSEEEEDESIDNHDFSHIFIKRNDDEDDEEDDSDIDKEIIYPMKNGFILKDESENEINSKMNEEEKSHEDTDSNVSEEEKEEIVSKKKKYKKGKKSKKDKKTKKPKETEAFEEKKSEEPVILTENPTLGVEPEDVGQFNQQNKRFSSISMLSMPPAADLNSSFWSLSSGLPVQQASNDISGPIESGICNIDPNGSFYIPSPEQNITSPAINSQGISTPSLPPSFDFSITPSVPVDPNTSFWVPPPPSQADSTKLVVNIQGHQVPYEQIQQAYSFLGKNHHSQNQNPISEKIKSMNNTKKLVSFNSQEITNMPHSAQVKNTPPILETTGQPKGTAGVPSKSSRIIKAKQSLETAAVKRQSWCNVNSDILGNLQSLANRRSSSYPQLPRTGHGPLINIPMNKLLNRNFSGPSQINNHANVNNMNPNAYMNLPNPALINLPYGTIINANAYTTHNSVNHRTKKDEKGEEREDAIKKELNRQRAERVERWAQESKATMCPVKDNKGKSRRQTYSIDEHSSSSTQARGHPNGSNTSTDRSSESSAVVDDDDDDIPLHMISKNNGKNPIRLQVTPPSNDNKKRHSLVMKNSKDASMRHLHEQHRHSQILGSPSPSFYSMGGMGPVEVIPMPSPATSKKSKRRSYTPGMLNQEYPEVMMNYANGVHPAGYYQSGAAPVPPNVYGMNHTHTPHVYAHPHHSSSYENLNRAYVQNSGHHSRMYM</sequence>
<name>A0A1Y1V126_9FUNG</name>
<protein>
    <submittedName>
        <fullName evidence="2">Uncharacterized protein</fullName>
    </submittedName>
</protein>
<keyword evidence="3" id="KW-1185">Reference proteome</keyword>
<evidence type="ECO:0000313" key="2">
    <source>
        <dbReference type="EMBL" id="ORX44863.1"/>
    </source>
</evidence>
<dbReference type="GO" id="GO:0003697">
    <property type="term" value="F:single-stranded DNA binding"/>
    <property type="evidence" value="ECO:0007669"/>
    <property type="project" value="TreeGrafter"/>
</dbReference>
<gene>
    <name evidence="2" type="ORF">BCR36DRAFT_123516</name>
</gene>
<dbReference type="AlphaFoldDB" id="A0A1Y1V126"/>
<feature type="compositionally biased region" description="Acidic residues" evidence="1">
    <location>
        <begin position="247"/>
        <end position="257"/>
    </location>
</feature>